<reference evidence="1" key="1">
    <citation type="submission" date="2020-02" db="EMBL/GenBank/DDBJ databases">
        <authorList>
            <person name="Enbody D E."/>
            <person name="Pettersson E M."/>
        </authorList>
    </citation>
    <scope>NUCLEOTIDE SEQUENCE [LARGE SCALE GENOMIC DNA]</scope>
</reference>
<reference evidence="1" key="2">
    <citation type="submission" date="2025-08" db="UniProtKB">
        <authorList>
            <consortium name="Ensembl"/>
        </authorList>
    </citation>
    <scope>IDENTIFICATION</scope>
</reference>
<dbReference type="PROSITE" id="PS51257">
    <property type="entry name" value="PROKAR_LIPOPROTEIN"/>
    <property type="match status" value="1"/>
</dbReference>
<dbReference type="AlphaFoldDB" id="A0A8C3M8J5"/>
<dbReference type="Proteomes" id="UP000694382">
    <property type="component" value="Chromosome 2"/>
</dbReference>
<protein>
    <submittedName>
        <fullName evidence="1">Uncharacterized protein</fullName>
    </submittedName>
</protein>
<name>A0A8C3M8J5_GEOPR</name>
<accession>A0A8C3M8J5</accession>
<sequence>MRVMKGSLSTKISAFPPSIITGCAGTLTEPCSSGWHNEAAPAKGWACLCIQSVGMVYQSGNTGAAQQQGARSLQAHSIP</sequence>
<dbReference type="Ensembl" id="ENSCPVT00000002743.2">
    <property type="protein sequence ID" value="ENSCPVP00000002638.1"/>
    <property type="gene ID" value="ENSCPVG00000001959.2"/>
</dbReference>
<reference evidence="1" key="3">
    <citation type="submission" date="2025-09" db="UniProtKB">
        <authorList>
            <consortium name="Ensembl"/>
        </authorList>
    </citation>
    <scope>IDENTIFICATION</scope>
</reference>
<organism evidence="1 2">
    <name type="scientific">Geospiza parvula</name>
    <name type="common">Small tree-finch</name>
    <name type="synonym">Camarhynchus parvulus</name>
    <dbReference type="NCBI Taxonomy" id="87175"/>
    <lineage>
        <taxon>Eukaryota</taxon>
        <taxon>Metazoa</taxon>
        <taxon>Chordata</taxon>
        <taxon>Craniata</taxon>
        <taxon>Vertebrata</taxon>
        <taxon>Euteleostomi</taxon>
        <taxon>Archelosauria</taxon>
        <taxon>Archosauria</taxon>
        <taxon>Dinosauria</taxon>
        <taxon>Saurischia</taxon>
        <taxon>Theropoda</taxon>
        <taxon>Coelurosauria</taxon>
        <taxon>Aves</taxon>
        <taxon>Neognathae</taxon>
        <taxon>Neoaves</taxon>
        <taxon>Telluraves</taxon>
        <taxon>Australaves</taxon>
        <taxon>Passeriformes</taxon>
        <taxon>Thraupidae</taxon>
        <taxon>Camarhynchus</taxon>
    </lineage>
</organism>
<proteinExistence type="predicted"/>
<evidence type="ECO:0000313" key="2">
    <source>
        <dbReference type="Proteomes" id="UP000694382"/>
    </source>
</evidence>
<keyword evidence="2" id="KW-1185">Reference proteome</keyword>
<evidence type="ECO:0000313" key="1">
    <source>
        <dbReference type="Ensembl" id="ENSCPVP00000002638.1"/>
    </source>
</evidence>